<organism evidence="1 2">
    <name type="scientific">Meloidogyne enterolobii</name>
    <name type="common">Root-knot nematode worm</name>
    <name type="synonym">Meloidogyne mayaguensis</name>
    <dbReference type="NCBI Taxonomy" id="390850"/>
    <lineage>
        <taxon>Eukaryota</taxon>
        <taxon>Metazoa</taxon>
        <taxon>Ecdysozoa</taxon>
        <taxon>Nematoda</taxon>
        <taxon>Chromadorea</taxon>
        <taxon>Rhabditida</taxon>
        <taxon>Tylenchina</taxon>
        <taxon>Tylenchomorpha</taxon>
        <taxon>Tylenchoidea</taxon>
        <taxon>Meloidogynidae</taxon>
        <taxon>Meloidogyninae</taxon>
        <taxon>Meloidogyne</taxon>
    </lineage>
</organism>
<sequence length="80" mass="9694">MLKYLLKNNYRRSKTLHICHSYFSIQNVNRTITRTLKSVASKPLQIVNFCVLRCYRWFLKMRVLVNIFFYGMGLIVRCRD</sequence>
<accession>A0ACB1B4M6</accession>
<dbReference type="Proteomes" id="UP001497535">
    <property type="component" value="Unassembled WGS sequence"/>
</dbReference>
<comment type="caution">
    <text evidence="1">The sequence shown here is derived from an EMBL/GenBank/DDBJ whole genome shotgun (WGS) entry which is preliminary data.</text>
</comment>
<dbReference type="EMBL" id="CAVMJV010000174">
    <property type="protein sequence ID" value="CAK5120138.1"/>
    <property type="molecule type" value="Genomic_DNA"/>
</dbReference>
<reference evidence="1" key="1">
    <citation type="submission" date="2023-11" db="EMBL/GenBank/DDBJ databases">
        <authorList>
            <person name="Poullet M."/>
        </authorList>
    </citation>
    <scope>NUCLEOTIDE SEQUENCE</scope>
    <source>
        <strain evidence="1">E1834</strain>
    </source>
</reference>
<keyword evidence="2" id="KW-1185">Reference proteome</keyword>
<evidence type="ECO:0000313" key="1">
    <source>
        <dbReference type="EMBL" id="CAK5120138.1"/>
    </source>
</evidence>
<protein>
    <submittedName>
        <fullName evidence="1">Uncharacterized protein</fullName>
    </submittedName>
</protein>
<gene>
    <name evidence="1" type="ORF">MENTE1834_LOCUS46671</name>
</gene>
<name>A0ACB1B4M6_MELEN</name>
<evidence type="ECO:0000313" key="2">
    <source>
        <dbReference type="Proteomes" id="UP001497535"/>
    </source>
</evidence>
<proteinExistence type="predicted"/>